<evidence type="ECO:0000256" key="2">
    <source>
        <dbReference type="ARBA" id="ARBA00012438"/>
    </source>
</evidence>
<reference evidence="9" key="1">
    <citation type="submission" date="2017-09" db="EMBL/GenBank/DDBJ databases">
        <authorList>
            <person name="Varghese N."/>
            <person name="Submissions S."/>
        </authorList>
    </citation>
    <scope>NUCLEOTIDE SEQUENCE [LARGE SCALE GENOMIC DNA]</scope>
    <source>
        <strain evidence="9">DSM 29961</strain>
    </source>
</reference>
<gene>
    <name evidence="8" type="ORF">SAMN06269250_3845</name>
</gene>
<evidence type="ECO:0000256" key="5">
    <source>
        <dbReference type="ARBA" id="ARBA00023136"/>
    </source>
</evidence>
<sequence length="648" mass="72209">MNSTFTETSPALLQAIVDHSLMNTYAARAVRDTQTGELVDFQIYVSNPAFCRHVRHTQTDLQSHTLLTLFPILNETAFFAAYRQVVETGEPFEGEQEYPGLQGHFWYQTAVKKLEDGILVNFIDITEQKEASLTLQRQAQLLDGIFNGSLNGLFALKAIRNPAKEGGVEPIIDFQIIQANQMAARITRQPVETMVGERFSLFFPGYLPSGLFQQYVRTIETGQRQEIELYYPYDEAAAWYWVGSEPFGDGVILTFLDITQRKADQLVAEQQTALLQTTLDASISSIMAMTALRNEQGQIIDFRMDKANRAVERSLGKTPAQLEGRTLLSVYPGNVESGFFALYAEAADTGKLHQATQHYTDVNGFEGWFEVSAVRHGPDKIVLTFMNVTDYKQTEALVRQQADLLQSVLDATMNTVATYQAVRDPQSGRIIDFRFTMANQAALGVIELTADELYAKILLEVSPDLVNQAVFDQYVSVVQTGLPTTLERYRQGRWFLATAVRFGKDGLLTSSIDITANKQTQLQIERLNVQLQRSNDGLGQFAAIASHDLQEPLRKIIAFGDLLLDQYAPALGEGADLLRRMQAAAGRMQTLILDLLALSQLSKNDEQLHQPVALTKLVTPTPAGVSEPAHQRTQIQQARSVAPRNGTE</sequence>
<feature type="region of interest" description="Disordered" evidence="6">
    <location>
        <begin position="621"/>
        <end position="648"/>
    </location>
</feature>
<dbReference type="GO" id="GO:0030295">
    <property type="term" value="F:protein kinase activator activity"/>
    <property type="evidence" value="ECO:0007669"/>
    <property type="project" value="TreeGrafter"/>
</dbReference>
<dbReference type="Gene3D" id="3.30.450.20">
    <property type="entry name" value="PAS domain"/>
    <property type="match status" value="4"/>
</dbReference>
<evidence type="ECO:0000256" key="4">
    <source>
        <dbReference type="ARBA" id="ARBA00022777"/>
    </source>
</evidence>
<keyword evidence="4" id="KW-0418">Kinase</keyword>
<dbReference type="CDD" id="cd00082">
    <property type="entry name" value="HisKA"/>
    <property type="match status" value="1"/>
</dbReference>
<dbReference type="InterPro" id="IPR036097">
    <property type="entry name" value="HisK_dim/P_sf"/>
</dbReference>
<proteinExistence type="predicted"/>
<dbReference type="SUPFAM" id="SSF47384">
    <property type="entry name" value="Homodimeric domain of signal transducing histidine kinase"/>
    <property type="match status" value="1"/>
</dbReference>
<dbReference type="PANTHER" id="PTHR42878">
    <property type="entry name" value="TWO-COMPONENT HISTIDINE KINASE"/>
    <property type="match status" value="1"/>
</dbReference>
<dbReference type="Pfam" id="PF08448">
    <property type="entry name" value="PAS_4"/>
    <property type="match status" value="2"/>
</dbReference>
<dbReference type="OrthoDB" id="914987at2"/>
<protein>
    <recommendedName>
        <fullName evidence="2">histidine kinase</fullName>
        <ecNumber evidence="2">2.7.13.3</ecNumber>
    </recommendedName>
</protein>
<dbReference type="InterPro" id="IPR050351">
    <property type="entry name" value="BphY/WalK/GraS-like"/>
</dbReference>
<dbReference type="InterPro" id="IPR035965">
    <property type="entry name" value="PAS-like_dom_sf"/>
</dbReference>
<evidence type="ECO:0000313" key="9">
    <source>
        <dbReference type="Proteomes" id="UP000219452"/>
    </source>
</evidence>
<dbReference type="Gene3D" id="1.10.287.130">
    <property type="match status" value="1"/>
</dbReference>
<dbReference type="SUPFAM" id="SSF55785">
    <property type="entry name" value="PYP-like sensor domain (PAS domain)"/>
    <property type="match status" value="4"/>
</dbReference>
<dbReference type="InterPro" id="IPR003661">
    <property type="entry name" value="HisK_dim/P_dom"/>
</dbReference>
<dbReference type="InterPro" id="IPR000014">
    <property type="entry name" value="PAS"/>
</dbReference>
<dbReference type="RefSeq" id="WP_097127496.1">
    <property type="nucleotide sequence ID" value="NZ_OCNH01000003.1"/>
</dbReference>
<keyword evidence="9" id="KW-1185">Reference proteome</keyword>
<dbReference type="SMART" id="SM00388">
    <property type="entry name" value="HisKA"/>
    <property type="match status" value="1"/>
</dbReference>
<evidence type="ECO:0000313" key="8">
    <source>
        <dbReference type="EMBL" id="SOD92184.1"/>
    </source>
</evidence>
<accession>A0A286GAZ9</accession>
<name>A0A286GAZ9_9BACT</name>
<dbReference type="InterPro" id="IPR013656">
    <property type="entry name" value="PAS_4"/>
</dbReference>
<evidence type="ECO:0000256" key="1">
    <source>
        <dbReference type="ARBA" id="ARBA00000085"/>
    </source>
</evidence>
<dbReference type="CDD" id="cd00130">
    <property type="entry name" value="PAS"/>
    <property type="match status" value="1"/>
</dbReference>
<dbReference type="AlphaFoldDB" id="A0A286GAZ9"/>
<dbReference type="GO" id="GO:0000156">
    <property type="term" value="F:phosphorelay response regulator activity"/>
    <property type="evidence" value="ECO:0007669"/>
    <property type="project" value="TreeGrafter"/>
</dbReference>
<comment type="catalytic activity">
    <reaction evidence="1">
        <text>ATP + protein L-histidine = ADP + protein N-phospho-L-histidine.</text>
        <dbReference type="EC" id="2.7.13.3"/>
    </reaction>
</comment>
<dbReference type="GO" id="GO:0016020">
    <property type="term" value="C:membrane"/>
    <property type="evidence" value="ECO:0007669"/>
    <property type="project" value="UniProtKB-SubCell"/>
</dbReference>
<keyword evidence="5" id="KW-0472">Membrane</keyword>
<keyword evidence="3" id="KW-0808">Transferase</keyword>
<dbReference type="Pfam" id="PF00512">
    <property type="entry name" value="HisKA"/>
    <property type="match status" value="1"/>
</dbReference>
<dbReference type="EMBL" id="OCNH01000003">
    <property type="protein sequence ID" value="SOD92184.1"/>
    <property type="molecule type" value="Genomic_DNA"/>
</dbReference>
<dbReference type="PANTHER" id="PTHR42878:SF15">
    <property type="entry name" value="BACTERIOPHYTOCHROME"/>
    <property type="match status" value="1"/>
</dbReference>
<evidence type="ECO:0000259" key="7">
    <source>
        <dbReference type="SMART" id="SM00388"/>
    </source>
</evidence>
<dbReference type="Proteomes" id="UP000219452">
    <property type="component" value="Unassembled WGS sequence"/>
</dbReference>
<feature type="domain" description="Signal transduction histidine kinase dimerisation/phosphoacceptor" evidence="7">
    <location>
        <begin position="537"/>
        <end position="604"/>
    </location>
</feature>
<organism evidence="8 9">
    <name type="scientific">Spirosoma fluviale</name>
    <dbReference type="NCBI Taxonomy" id="1597977"/>
    <lineage>
        <taxon>Bacteria</taxon>
        <taxon>Pseudomonadati</taxon>
        <taxon>Bacteroidota</taxon>
        <taxon>Cytophagia</taxon>
        <taxon>Cytophagales</taxon>
        <taxon>Cytophagaceae</taxon>
        <taxon>Spirosoma</taxon>
    </lineage>
</organism>
<dbReference type="EC" id="2.7.13.3" evidence="2"/>
<evidence type="ECO:0000256" key="3">
    <source>
        <dbReference type="ARBA" id="ARBA00022679"/>
    </source>
</evidence>
<dbReference type="GO" id="GO:0000155">
    <property type="term" value="F:phosphorelay sensor kinase activity"/>
    <property type="evidence" value="ECO:0007669"/>
    <property type="project" value="InterPro"/>
</dbReference>
<dbReference type="GO" id="GO:0007234">
    <property type="term" value="P:osmosensory signaling via phosphorelay pathway"/>
    <property type="evidence" value="ECO:0007669"/>
    <property type="project" value="TreeGrafter"/>
</dbReference>
<evidence type="ECO:0000256" key="6">
    <source>
        <dbReference type="SAM" id="MobiDB-lite"/>
    </source>
</evidence>